<dbReference type="SUPFAM" id="SSF53474">
    <property type="entry name" value="alpha/beta-Hydrolases"/>
    <property type="match status" value="1"/>
</dbReference>
<comment type="caution">
    <text evidence="2">The sequence shown here is derived from an EMBL/GenBank/DDBJ whole genome shotgun (WGS) entry which is preliminary data.</text>
</comment>
<dbReference type="PANTHER" id="PTHR34853:SF1">
    <property type="entry name" value="LIPASE 5"/>
    <property type="match status" value="1"/>
</dbReference>
<dbReference type="Gene3D" id="1.10.260.130">
    <property type="match status" value="1"/>
</dbReference>
<dbReference type="EMBL" id="QQAZ01000011">
    <property type="protein sequence ID" value="RDI46435.1"/>
    <property type="molecule type" value="Genomic_DNA"/>
</dbReference>
<gene>
    <name evidence="2" type="ORF">DFR68_111194</name>
</gene>
<dbReference type="STRING" id="1210089.GCA_001613165_02982"/>
<dbReference type="InterPro" id="IPR005152">
    <property type="entry name" value="Lipase_secreted"/>
</dbReference>
<sequence length="403" mass="42014">MKISSLRLLACTVLAALLAASGTPAISGAQPIYPAPDPDPFYAAPADIASRGPGEVLDVREQPNLPYFPTATVTLVKFRSSDSRGGPIAATTTVLTPANHRPGAPLLSYQHIINGLGTQCAVSRALYAYDPNLLYRAVPLLNTMLLRGWSVALPDHLGPRVAYGAARLGGQITLDGIRAAQRVSALGLADSPAAMLGYSGGGMATAWAAALAPSYAPDLRIAGSAAGGVPMNIATMARGLGLAPHPMFGLAMAAALGLEREYPDRLPISDQLNATGLAVRDAMANGCTVELIAHGAMHSAAELAATTSLIDDPRVWQVGEENSLEIFDGIPSAPIFEWHTPIDPLIPVDAIDRTTERYCRAGVPVQSELYSSPDHLAAAVMGFPAAVAWLDARFRGEPAPSTC</sequence>
<dbReference type="GO" id="GO:0004806">
    <property type="term" value="F:triacylglycerol lipase activity"/>
    <property type="evidence" value="ECO:0007669"/>
    <property type="project" value="InterPro"/>
</dbReference>
<dbReference type="PIRSF" id="PIRSF029171">
    <property type="entry name" value="Esterase_LipA"/>
    <property type="match status" value="1"/>
</dbReference>
<keyword evidence="3" id="KW-1185">Reference proteome</keyword>
<dbReference type="RefSeq" id="WP_373864040.1">
    <property type="nucleotide sequence ID" value="NZ_QQAZ01000011.1"/>
</dbReference>
<dbReference type="AlphaFoldDB" id="A0A370GRV8"/>
<dbReference type="Gene3D" id="3.40.50.1820">
    <property type="entry name" value="alpha/beta hydrolase"/>
    <property type="match status" value="1"/>
</dbReference>
<reference evidence="2 3" key="1">
    <citation type="submission" date="2018-07" db="EMBL/GenBank/DDBJ databases">
        <title>Genomic Encyclopedia of Type Strains, Phase IV (KMG-IV): sequencing the most valuable type-strain genomes for metagenomic binning, comparative biology and taxonomic classification.</title>
        <authorList>
            <person name="Goeker M."/>
        </authorList>
    </citation>
    <scope>NUCLEOTIDE SEQUENCE [LARGE SCALE GENOMIC DNA]</scope>
    <source>
        <strain evidence="2 3">DSM 44952</strain>
    </source>
</reference>
<feature type="chain" id="PRO_5016670579" evidence="1">
    <location>
        <begin position="30"/>
        <end position="403"/>
    </location>
</feature>
<dbReference type="Pfam" id="PF03583">
    <property type="entry name" value="LIP"/>
    <property type="match status" value="1"/>
</dbReference>
<feature type="signal peptide" evidence="1">
    <location>
        <begin position="1"/>
        <end position="29"/>
    </location>
</feature>
<evidence type="ECO:0000256" key="1">
    <source>
        <dbReference type="SAM" id="SignalP"/>
    </source>
</evidence>
<name>A0A370GRV8_9NOCA</name>
<protein>
    <submittedName>
        <fullName evidence="2">Secretory lipase</fullName>
    </submittedName>
</protein>
<evidence type="ECO:0000313" key="3">
    <source>
        <dbReference type="Proteomes" id="UP000255355"/>
    </source>
</evidence>
<proteinExistence type="predicted"/>
<organism evidence="2 3">
    <name type="scientific">Nocardia mexicana</name>
    <dbReference type="NCBI Taxonomy" id="279262"/>
    <lineage>
        <taxon>Bacteria</taxon>
        <taxon>Bacillati</taxon>
        <taxon>Actinomycetota</taxon>
        <taxon>Actinomycetes</taxon>
        <taxon>Mycobacteriales</taxon>
        <taxon>Nocardiaceae</taxon>
        <taxon>Nocardia</taxon>
    </lineage>
</organism>
<dbReference type="PANTHER" id="PTHR34853">
    <property type="match status" value="1"/>
</dbReference>
<dbReference type="InterPro" id="IPR029058">
    <property type="entry name" value="AB_hydrolase_fold"/>
</dbReference>
<accession>A0A370GRV8</accession>
<dbReference type="GO" id="GO:0016042">
    <property type="term" value="P:lipid catabolic process"/>
    <property type="evidence" value="ECO:0007669"/>
    <property type="project" value="InterPro"/>
</dbReference>
<evidence type="ECO:0000313" key="2">
    <source>
        <dbReference type="EMBL" id="RDI46435.1"/>
    </source>
</evidence>
<keyword evidence="1" id="KW-0732">Signal</keyword>
<dbReference type="Proteomes" id="UP000255355">
    <property type="component" value="Unassembled WGS sequence"/>
</dbReference>